<keyword evidence="6 11" id="KW-0798">TonB box</keyword>
<keyword evidence="2 10" id="KW-0813">Transport</keyword>
<dbReference type="EMBL" id="JACNYL010000002">
    <property type="protein sequence ID" value="MBD1421394.1"/>
    <property type="molecule type" value="Genomic_DNA"/>
</dbReference>
<keyword evidence="15" id="KW-1185">Reference proteome</keyword>
<dbReference type="SUPFAM" id="SSF56935">
    <property type="entry name" value="Porins"/>
    <property type="match status" value="1"/>
</dbReference>
<evidence type="ECO:0000259" key="13">
    <source>
        <dbReference type="Pfam" id="PF07715"/>
    </source>
</evidence>
<evidence type="ECO:0000256" key="9">
    <source>
        <dbReference type="ARBA" id="ARBA00023237"/>
    </source>
</evidence>
<dbReference type="PANTHER" id="PTHR30069:SF29">
    <property type="entry name" value="HEMOGLOBIN AND HEMOGLOBIN-HAPTOGLOBIN-BINDING PROTEIN 1-RELATED"/>
    <property type="match status" value="1"/>
</dbReference>
<evidence type="ECO:0000313" key="15">
    <source>
        <dbReference type="Proteomes" id="UP000651112"/>
    </source>
</evidence>
<evidence type="ECO:0000256" key="11">
    <source>
        <dbReference type="RuleBase" id="RU003357"/>
    </source>
</evidence>
<proteinExistence type="inferred from homology"/>
<accession>A0ABR7XQD3</accession>
<evidence type="ECO:0000259" key="12">
    <source>
        <dbReference type="Pfam" id="PF00593"/>
    </source>
</evidence>
<evidence type="ECO:0000256" key="4">
    <source>
        <dbReference type="ARBA" id="ARBA00022692"/>
    </source>
</evidence>
<name>A0ABR7XQD3_9SPHI</name>
<dbReference type="Gene3D" id="2.170.130.10">
    <property type="entry name" value="TonB-dependent receptor, plug domain"/>
    <property type="match status" value="1"/>
</dbReference>
<dbReference type="InterPro" id="IPR036942">
    <property type="entry name" value="Beta-barrel_TonB_sf"/>
</dbReference>
<dbReference type="InterPro" id="IPR037066">
    <property type="entry name" value="Plug_dom_sf"/>
</dbReference>
<evidence type="ECO:0000256" key="8">
    <source>
        <dbReference type="ARBA" id="ARBA00023170"/>
    </source>
</evidence>
<comment type="similarity">
    <text evidence="10 11">Belongs to the TonB-dependent receptor family.</text>
</comment>
<keyword evidence="4 10" id="KW-0812">Transmembrane</keyword>
<dbReference type="Gene3D" id="2.40.170.20">
    <property type="entry name" value="TonB-dependent receptor, beta-barrel domain"/>
    <property type="match status" value="1"/>
</dbReference>
<dbReference type="Pfam" id="PF00593">
    <property type="entry name" value="TonB_dep_Rec_b-barrel"/>
    <property type="match status" value="1"/>
</dbReference>
<evidence type="ECO:0000256" key="2">
    <source>
        <dbReference type="ARBA" id="ARBA00022448"/>
    </source>
</evidence>
<evidence type="ECO:0000256" key="1">
    <source>
        <dbReference type="ARBA" id="ARBA00004571"/>
    </source>
</evidence>
<dbReference type="PANTHER" id="PTHR30069">
    <property type="entry name" value="TONB-DEPENDENT OUTER MEMBRANE RECEPTOR"/>
    <property type="match status" value="1"/>
</dbReference>
<feature type="domain" description="TonB-dependent receptor plug" evidence="13">
    <location>
        <begin position="39"/>
        <end position="142"/>
    </location>
</feature>
<reference evidence="14 15" key="1">
    <citation type="submission" date="2020-08" db="EMBL/GenBank/DDBJ databases">
        <title>Sphingobacterium sp. DN00404 isolated from aquaculture water.</title>
        <authorList>
            <person name="Zhang M."/>
        </authorList>
    </citation>
    <scope>NUCLEOTIDE SEQUENCE [LARGE SCALE GENOMIC DNA]</scope>
    <source>
        <strain evidence="14 15">KCTC 42746</strain>
    </source>
</reference>
<keyword evidence="8 14" id="KW-0675">Receptor</keyword>
<gene>
    <name evidence="14" type="ORF">H8B21_07400</name>
</gene>
<keyword evidence="5" id="KW-0732">Signal</keyword>
<evidence type="ECO:0000256" key="7">
    <source>
        <dbReference type="ARBA" id="ARBA00023136"/>
    </source>
</evidence>
<keyword evidence="9 10" id="KW-0998">Cell outer membrane</keyword>
<keyword evidence="3 10" id="KW-1134">Transmembrane beta strand</keyword>
<dbReference type="PROSITE" id="PS52016">
    <property type="entry name" value="TONB_DEPENDENT_REC_3"/>
    <property type="match status" value="1"/>
</dbReference>
<protein>
    <submittedName>
        <fullName evidence="14">TonB-dependent receptor</fullName>
    </submittedName>
</protein>
<keyword evidence="7 10" id="KW-0472">Membrane</keyword>
<organism evidence="14 15">
    <name type="scientific">Sphingobacterium chuzhouense</name>
    <dbReference type="NCBI Taxonomy" id="1742264"/>
    <lineage>
        <taxon>Bacteria</taxon>
        <taxon>Pseudomonadati</taxon>
        <taxon>Bacteroidota</taxon>
        <taxon>Sphingobacteriia</taxon>
        <taxon>Sphingobacteriales</taxon>
        <taxon>Sphingobacteriaceae</taxon>
        <taxon>Sphingobacterium</taxon>
    </lineage>
</organism>
<dbReference type="RefSeq" id="WP_190313167.1">
    <property type="nucleotide sequence ID" value="NZ_JACNYL010000002.1"/>
</dbReference>
<dbReference type="InterPro" id="IPR039426">
    <property type="entry name" value="TonB-dep_rcpt-like"/>
</dbReference>
<dbReference type="Proteomes" id="UP000651112">
    <property type="component" value="Unassembled WGS sequence"/>
</dbReference>
<dbReference type="InterPro" id="IPR000531">
    <property type="entry name" value="Beta-barrel_TonB"/>
</dbReference>
<dbReference type="Pfam" id="PF07715">
    <property type="entry name" value="Plug"/>
    <property type="match status" value="1"/>
</dbReference>
<feature type="domain" description="TonB-dependent receptor-like beta-barrel" evidence="12">
    <location>
        <begin position="171"/>
        <end position="632"/>
    </location>
</feature>
<evidence type="ECO:0000256" key="6">
    <source>
        <dbReference type="ARBA" id="ARBA00023077"/>
    </source>
</evidence>
<evidence type="ECO:0000256" key="3">
    <source>
        <dbReference type="ARBA" id="ARBA00022452"/>
    </source>
</evidence>
<evidence type="ECO:0000256" key="5">
    <source>
        <dbReference type="ARBA" id="ARBA00022729"/>
    </source>
</evidence>
<sequence length="671" mass="76117">MKHLLFIFFIYLPWTVMAQEGGEIDTVEITGTRAALEARRSVHNVNVIEANRIRAQGAVNLTDLLASQMNVRIVNDNVNGANIMVQGLSGQNVKILLDGIPIIAGESNELDLNQLNLNHAARVEFVENAMAVQYGSNATAGIINIVTKTADGLESIEGNLSAFYESVGKYNVDGLLGLRFRDDSRMSVALSRNQFEGFSSVRRPRSKLWNPSLQYFGNFRYTKPLGKLQLGLAHNQFYENQINKGDPDPGYLYRTTNDVEFITNRFNSVVTLSGEVFNKFRIDVMNSYQHYSRDNHEYLINLADETRKELNVTDTWFGSYAFRGNADYRPNEGRIAYLMGYDVNLNRSKGWNIDPLGSAIDDYGVYGGVGYYVMPSLYVQGALRWMHNSKFSADSINFLGMELPIVPSINIKYDIADVATVRLAYTKSFRAPGLRELYWDFQDANHSVNGNPDLKPELADNVTASATFAWQRGRHRFGISPMFYYNYIQEKIEFVDKDRSTLPPARQYVNVAMIYQNIARFRTYGGNIGFTYSYNNRFTVRPAIGMLMRSGSNSHHTVYRTPEANATVTYADKWSNIAFSLFYKYNGRLSRFGLDRDGELQDRIQEDYHLLDFSMARSFATKWFATVGVKNIAGVTEVEQTTRGGVNNTDYSPQLPVGQGRQAFFRITRQL</sequence>
<comment type="caution">
    <text evidence="14">The sequence shown here is derived from an EMBL/GenBank/DDBJ whole genome shotgun (WGS) entry which is preliminary data.</text>
</comment>
<comment type="subcellular location">
    <subcellularLocation>
        <location evidence="1 10">Cell outer membrane</location>
        <topology evidence="1 10">Multi-pass membrane protein</topology>
    </subcellularLocation>
</comment>
<dbReference type="InterPro" id="IPR012910">
    <property type="entry name" value="Plug_dom"/>
</dbReference>
<evidence type="ECO:0000256" key="10">
    <source>
        <dbReference type="PROSITE-ProRule" id="PRU01360"/>
    </source>
</evidence>
<evidence type="ECO:0000313" key="14">
    <source>
        <dbReference type="EMBL" id="MBD1421394.1"/>
    </source>
</evidence>